<dbReference type="EMBL" id="JAODUO010000689">
    <property type="protein sequence ID" value="KAK2176049.1"/>
    <property type="molecule type" value="Genomic_DNA"/>
</dbReference>
<evidence type="ECO:0000313" key="1">
    <source>
        <dbReference type="EMBL" id="KAK2176049.1"/>
    </source>
</evidence>
<accession>A0AAD9NQS7</accession>
<gene>
    <name evidence="1" type="ORF">NP493_690g01011</name>
</gene>
<name>A0AAD9NQS7_RIDPI</name>
<comment type="caution">
    <text evidence="1">The sequence shown here is derived from an EMBL/GenBank/DDBJ whole genome shotgun (WGS) entry which is preliminary data.</text>
</comment>
<reference evidence="1" key="1">
    <citation type="journal article" date="2023" name="Mol. Biol. Evol.">
        <title>Third-Generation Sequencing Reveals the Adaptive Role of the Epigenome in Three Deep-Sea Polychaetes.</title>
        <authorList>
            <person name="Perez M."/>
            <person name="Aroh O."/>
            <person name="Sun Y."/>
            <person name="Lan Y."/>
            <person name="Juniper S.K."/>
            <person name="Young C.R."/>
            <person name="Angers B."/>
            <person name="Qian P.Y."/>
        </authorList>
    </citation>
    <scope>NUCLEOTIDE SEQUENCE</scope>
    <source>
        <strain evidence="1">R07B-5</strain>
    </source>
</reference>
<dbReference type="Proteomes" id="UP001209878">
    <property type="component" value="Unassembled WGS sequence"/>
</dbReference>
<organism evidence="1 2">
    <name type="scientific">Ridgeia piscesae</name>
    <name type="common">Tubeworm</name>
    <dbReference type="NCBI Taxonomy" id="27915"/>
    <lineage>
        <taxon>Eukaryota</taxon>
        <taxon>Metazoa</taxon>
        <taxon>Spiralia</taxon>
        <taxon>Lophotrochozoa</taxon>
        <taxon>Annelida</taxon>
        <taxon>Polychaeta</taxon>
        <taxon>Sedentaria</taxon>
        <taxon>Canalipalpata</taxon>
        <taxon>Sabellida</taxon>
        <taxon>Siboglinidae</taxon>
        <taxon>Ridgeia</taxon>
    </lineage>
</organism>
<evidence type="ECO:0000313" key="2">
    <source>
        <dbReference type="Proteomes" id="UP001209878"/>
    </source>
</evidence>
<dbReference type="AlphaFoldDB" id="A0AAD9NQS7"/>
<sequence>MLVCLPDGAFTHGLAGSSSCMDASNAWRKSSSSSTVNCFLFLRREGDVSGGMSPLAMAATNSWRLR</sequence>
<keyword evidence="2" id="KW-1185">Reference proteome</keyword>
<protein>
    <submittedName>
        <fullName evidence="1">Uncharacterized protein</fullName>
    </submittedName>
</protein>
<proteinExistence type="predicted"/>